<gene>
    <name evidence="5" type="primary">zapD</name>
    <name evidence="7" type="ORF">BOW53_02230</name>
</gene>
<dbReference type="GO" id="GO:0043093">
    <property type="term" value="P:FtsZ-dependent cytokinesis"/>
    <property type="evidence" value="ECO:0007669"/>
    <property type="project" value="UniProtKB-UniRule"/>
</dbReference>
<feature type="coiled-coil region" evidence="6">
    <location>
        <begin position="61"/>
        <end position="106"/>
    </location>
</feature>
<comment type="similarity">
    <text evidence="5">Belongs to the ZapD family.</text>
</comment>
<keyword evidence="6" id="KW-0175">Coiled coil</keyword>
<evidence type="ECO:0000256" key="4">
    <source>
        <dbReference type="ARBA" id="ARBA00023306"/>
    </source>
</evidence>
<dbReference type="Gene3D" id="1.10.3900.10">
    <property type="entry name" value="YacF-like"/>
    <property type="match status" value="1"/>
</dbReference>
<dbReference type="InterPro" id="IPR027462">
    <property type="entry name" value="ZapD_C"/>
</dbReference>
<evidence type="ECO:0000256" key="3">
    <source>
        <dbReference type="ARBA" id="ARBA00023210"/>
    </source>
</evidence>
<accession>A0A1T2L9Q8</accession>
<sequence length="257" mass="29767">MQDRVIYEQPLNERVRTFMRLEFLFRQCRHYLRGDSVWNSRAALTTLLDILNIISGKTDLKTEILKELERHTSYLADLEENPDVDRERLEDILDDLDNLIDKLHDVSGQIGQSLKGHEFLSNIRQRSTIPGGSCDFDIPAYHYWLEQPAKRRMSDLKSWLDELVIVEQSLDLIMHLIRHSTLPKKLEAESGFFQATLDSNNPCQLVRVALPRSSTLFPEISGGKHRITIRFMEQPEMEGRPVQSKQSVAFELTCCAI</sequence>
<evidence type="ECO:0000256" key="6">
    <source>
        <dbReference type="SAM" id="Coils"/>
    </source>
</evidence>
<dbReference type="GO" id="GO:0032153">
    <property type="term" value="C:cell division site"/>
    <property type="evidence" value="ECO:0007669"/>
    <property type="project" value="TreeGrafter"/>
</dbReference>
<protein>
    <recommendedName>
        <fullName evidence="5">Cell division protein ZapD</fullName>
    </recommendedName>
    <alternativeName>
        <fullName evidence="5">Z ring-associated protein D</fullName>
    </alternativeName>
</protein>
<comment type="caution">
    <text evidence="7">The sequence shown here is derived from an EMBL/GenBank/DDBJ whole genome shotgun (WGS) entry which is preliminary data.</text>
</comment>
<reference evidence="7 8" key="1">
    <citation type="submission" date="2016-11" db="EMBL/GenBank/DDBJ databases">
        <title>Mixed transmission modes and dynamic genome evolution in an obligate animal-bacterial symbiosis.</title>
        <authorList>
            <person name="Russell S.L."/>
            <person name="Corbett-Detig R.B."/>
            <person name="Cavanaugh C.M."/>
        </authorList>
    </citation>
    <scope>NUCLEOTIDE SEQUENCE [LARGE SCALE GENOMIC DNA]</scope>
    <source>
        <strain evidence="7">Sveles-Q1</strain>
    </source>
</reference>
<dbReference type="InterPro" id="IPR036268">
    <property type="entry name" value="ZapD_sf"/>
</dbReference>
<keyword evidence="4 5" id="KW-0131">Cell cycle</keyword>
<dbReference type="Gene3D" id="2.60.440.10">
    <property type="entry name" value="YacF-like domains"/>
    <property type="match status" value="1"/>
</dbReference>
<dbReference type="HAMAP" id="MF_01092">
    <property type="entry name" value="ZapD"/>
    <property type="match status" value="1"/>
</dbReference>
<dbReference type="GO" id="GO:0005737">
    <property type="term" value="C:cytoplasm"/>
    <property type="evidence" value="ECO:0007669"/>
    <property type="project" value="UniProtKB-SubCell"/>
</dbReference>
<dbReference type="NCBIfam" id="NF003656">
    <property type="entry name" value="PRK05287.1-4"/>
    <property type="match status" value="1"/>
</dbReference>
<dbReference type="AlphaFoldDB" id="A0A1T2L9Q8"/>
<keyword evidence="8" id="KW-1185">Reference proteome</keyword>
<keyword evidence="3 5" id="KW-0717">Septation</keyword>
<keyword evidence="1 5" id="KW-0963">Cytoplasm</keyword>
<evidence type="ECO:0000256" key="1">
    <source>
        <dbReference type="ARBA" id="ARBA00022490"/>
    </source>
</evidence>
<organism evidence="7 8">
    <name type="scientific">Solemya pervernicosa gill symbiont</name>
    <dbReference type="NCBI Taxonomy" id="642797"/>
    <lineage>
        <taxon>Bacteria</taxon>
        <taxon>Pseudomonadati</taxon>
        <taxon>Pseudomonadota</taxon>
        <taxon>Gammaproteobacteria</taxon>
        <taxon>sulfur-oxidizing symbionts</taxon>
    </lineage>
</organism>
<dbReference type="OrthoDB" id="5294622at2"/>
<comment type="subunit">
    <text evidence="5">Interacts with FtsZ.</text>
</comment>
<dbReference type="GO" id="GO:0000917">
    <property type="term" value="P:division septum assembly"/>
    <property type="evidence" value="ECO:0007669"/>
    <property type="project" value="UniProtKB-KW"/>
</dbReference>
<dbReference type="RefSeq" id="WP_078482459.1">
    <property type="nucleotide sequence ID" value="NZ_MPRL01000005.1"/>
</dbReference>
<dbReference type="Proteomes" id="UP000191110">
    <property type="component" value="Unassembled WGS sequence"/>
</dbReference>
<dbReference type="SUPFAM" id="SSF160950">
    <property type="entry name" value="YacF-like"/>
    <property type="match status" value="1"/>
</dbReference>
<proteinExistence type="inferred from homology"/>
<evidence type="ECO:0000313" key="7">
    <source>
        <dbReference type="EMBL" id="OOZ41837.1"/>
    </source>
</evidence>
<comment type="function">
    <text evidence="5">Cell division factor that enhances FtsZ-ring assembly. Directly interacts with FtsZ and promotes bundling of FtsZ protofilaments, with a reduction in FtsZ GTPase activity.</text>
</comment>
<evidence type="ECO:0000256" key="2">
    <source>
        <dbReference type="ARBA" id="ARBA00022618"/>
    </source>
</evidence>
<dbReference type="PANTHER" id="PTHR39455:SF1">
    <property type="entry name" value="CELL DIVISION PROTEIN ZAPD"/>
    <property type="match status" value="1"/>
</dbReference>
<comment type="subcellular location">
    <subcellularLocation>
        <location evidence="5">Cytoplasm</location>
    </subcellularLocation>
    <text evidence="5">Localizes to mid-cell in an FtsZ-dependent manner.</text>
</comment>
<keyword evidence="2 5" id="KW-0132">Cell division</keyword>
<evidence type="ECO:0000313" key="8">
    <source>
        <dbReference type="Proteomes" id="UP000191110"/>
    </source>
</evidence>
<dbReference type="EMBL" id="MPRL01000005">
    <property type="protein sequence ID" value="OOZ41837.1"/>
    <property type="molecule type" value="Genomic_DNA"/>
</dbReference>
<dbReference type="InterPro" id="IPR009777">
    <property type="entry name" value="ZapD"/>
</dbReference>
<dbReference type="PANTHER" id="PTHR39455">
    <property type="entry name" value="CELL DIVISION PROTEIN ZAPD"/>
    <property type="match status" value="1"/>
</dbReference>
<dbReference type="Pfam" id="PF07072">
    <property type="entry name" value="ZapD"/>
    <property type="match status" value="1"/>
</dbReference>
<evidence type="ECO:0000256" key="5">
    <source>
        <dbReference type="HAMAP-Rule" id="MF_01092"/>
    </source>
</evidence>
<name>A0A1T2L9Q8_9GAMM</name>